<sequence>MKQIVSWVIGLPAAILLIAFALANRAPVTVSFDPLSADAPWFALSLPVWVLLFAGIFLGLIIGWVGSWINQSKWRKAARQARSDLDVELEKKKALEKRLNQGELMPAHNSKTM</sequence>
<dbReference type="EMBL" id="UOEC01000195">
    <property type="protein sequence ID" value="VAW02260.1"/>
    <property type="molecule type" value="Genomic_DNA"/>
</dbReference>
<dbReference type="InterPro" id="IPR010445">
    <property type="entry name" value="LapA_dom"/>
</dbReference>
<dbReference type="AlphaFoldDB" id="A0A3B0SD77"/>
<keyword evidence="1" id="KW-1003">Cell membrane</keyword>
<evidence type="ECO:0000256" key="2">
    <source>
        <dbReference type="ARBA" id="ARBA00022692"/>
    </source>
</evidence>
<keyword evidence="2 5" id="KW-0812">Transmembrane</keyword>
<dbReference type="GO" id="GO:0005886">
    <property type="term" value="C:plasma membrane"/>
    <property type="evidence" value="ECO:0007669"/>
    <property type="project" value="InterPro"/>
</dbReference>
<evidence type="ECO:0000256" key="4">
    <source>
        <dbReference type="ARBA" id="ARBA00023136"/>
    </source>
</evidence>
<evidence type="ECO:0000259" key="6">
    <source>
        <dbReference type="Pfam" id="PF06305"/>
    </source>
</evidence>
<gene>
    <name evidence="7" type="ORF">MNBD_ALPHA08-1177</name>
</gene>
<accession>A0A3B0SD77</accession>
<evidence type="ECO:0000256" key="3">
    <source>
        <dbReference type="ARBA" id="ARBA00022989"/>
    </source>
</evidence>
<proteinExistence type="predicted"/>
<protein>
    <recommendedName>
        <fullName evidence="6">Lipopolysaccharide assembly protein A domain-containing protein</fullName>
    </recommendedName>
</protein>
<keyword evidence="4 5" id="KW-0472">Membrane</keyword>
<feature type="domain" description="Lipopolysaccharide assembly protein A" evidence="6">
    <location>
        <begin position="24"/>
        <end position="92"/>
    </location>
</feature>
<feature type="transmembrane region" description="Helical" evidence="5">
    <location>
        <begin position="49"/>
        <end position="69"/>
    </location>
</feature>
<evidence type="ECO:0000256" key="1">
    <source>
        <dbReference type="ARBA" id="ARBA00022475"/>
    </source>
</evidence>
<keyword evidence="3 5" id="KW-1133">Transmembrane helix</keyword>
<evidence type="ECO:0000313" key="7">
    <source>
        <dbReference type="EMBL" id="VAW02260.1"/>
    </source>
</evidence>
<evidence type="ECO:0000256" key="5">
    <source>
        <dbReference type="SAM" id="Phobius"/>
    </source>
</evidence>
<organism evidence="7">
    <name type="scientific">hydrothermal vent metagenome</name>
    <dbReference type="NCBI Taxonomy" id="652676"/>
    <lineage>
        <taxon>unclassified sequences</taxon>
        <taxon>metagenomes</taxon>
        <taxon>ecological metagenomes</taxon>
    </lineage>
</organism>
<dbReference type="Pfam" id="PF06305">
    <property type="entry name" value="LapA_dom"/>
    <property type="match status" value="1"/>
</dbReference>
<reference evidence="7" key="1">
    <citation type="submission" date="2018-06" db="EMBL/GenBank/DDBJ databases">
        <authorList>
            <person name="Zhirakovskaya E."/>
        </authorList>
    </citation>
    <scope>NUCLEOTIDE SEQUENCE</scope>
</reference>
<name>A0A3B0SD77_9ZZZZ</name>